<feature type="compositionally biased region" description="Polar residues" evidence="1">
    <location>
        <begin position="185"/>
        <end position="198"/>
    </location>
</feature>
<feature type="compositionally biased region" description="Polar residues" evidence="1">
    <location>
        <begin position="295"/>
        <end position="307"/>
    </location>
</feature>
<gene>
    <name evidence="3" type="ORF">ACEWY4_023987</name>
</gene>
<dbReference type="PANTHER" id="PTHR23354:SF69">
    <property type="entry name" value="OXIDATION RESISTANCE PROTEIN 1"/>
    <property type="match status" value="1"/>
</dbReference>
<keyword evidence="2" id="KW-0472">Membrane</keyword>
<accession>A0ABD1IZ27</accession>
<feature type="region of interest" description="Disordered" evidence="1">
    <location>
        <begin position="180"/>
        <end position="388"/>
    </location>
</feature>
<keyword evidence="2" id="KW-0812">Transmembrane</keyword>
<keyword evidence="2" id="KW-1133">Transmembrane helix</keyword>
<keyword evidence="4" id="KW-1185">Reference proteome</keyword>
<feature type="compositionally biased region" description="Basic and acidic residues" evidence="1">
    <location>
        <begin position="369"/>
        <end position="388"/>
    </location>
</feature>
<sequence length="604" mass="65579">MIPDPVVSVCVTACRRLSLSALSVVPFPSPSPPPPPPQASDEKHRRNIPPSLAHPLPRAVRVVSSTSEEEEALTEKFLKINCKYITDGKGVVSGVLLVTPNNIMFDPHKADVLVQERGCEEYGIMCPLEELVSAAMCHEITDSRMREFVPPDLELEATVPEGGHVKRTARGNAEEIAQRLRDAGNDSTSTAPRSTEASLSEDVFTESELSPSSDELQRHKSSGASSESVQTINQAEPVAGGAGDSAGGRWEPQAEGQIGRRASSTGDSKNTFGGVAAGLEVSGKEAVAGDETRGGSRTPSESQSSDTVAADLPSLAQEVRRGSGVASTPSAGKEELGQPGDSHTMQSANECKESSQVTASETTPANPDGTEKGSGVEEGLSDAKEKEKRKACSHRFLSLRVGKAMRKTFVSHASASMQQYAQRDRKHEYWFAFPAERSDHLYSFFVQWTPDMYGESGETREPGFVVVKKSTESENGEEKPAADITAKEWEVRAMCMCCCHPRCQQAANCCLCHLCIASHHLACYLILLLFLYIMYIVYICVFSCVICVFNISVTCLILSCDLFMEMSNLPVLRLNNPVKLIFMVRVDACKYGGSLMFMHLFMSV</sequence>
<evidence type="ECO:0000313" key="3">
    <source>
        <dbReference type="EMBL" id="KAL2080194.1"/>
    </source>
</evidence>
<comment type="caution">
    <text evidence="3">The sequence shown here is derived from an EMBL/GenBank/DDBJ whole genome shotgun (WGS) entry which is preliminary data.</text>
</comment>
<organism evidence="3 4">
    <name type="scientific">Coilia grayii</name>
    <name type="common">Gray's grenadier anchovy</name>
    <dbReference type="NCBI Taxonomy" id="363190"/>
    <lineage>
        <taxon>Eukaryota</taxon>
        <taxon>Metazoa</taxon>
        <taxon>Chordata</taxon>
        <taxon>Craniata</taxon>
        <taxon>Vertebrata</taxon>
        <taxon>Euteleostomi</taxon>
        <taxon>Actinopterygii</taxon>
        <taxon>Neopterygii</taxon>
        <taxon>Teleostei</taxon>
        <taxon>Clupei</taxon>
        <taxon>Clupeiformes</taxon>
        <taxon>Clupeoidei</taxon>
        <taxon>Engraulidae</taxon>
        <taxon>Coilinae</taxon>
        <taxon>Coilia</taxon>
    </lineage>
</organism>
<dbReference type="EMBL" id="JBHFQA010000021">
    <property type="protein sequence ID" value="KAL2080194.1"/>
    <property type="molecule type" value="Genomic_DNA"/>
</dbReference>
<feature type="region of interest" description="Disordered" evidence="1">
    <location>
        <begin position="26"/>
        <end position="53"/>
    </location>
</feature>
<feature type="compositionally biased region" description="Polar residues" evidence="1">
    <location>
        <begin position="262"/>
        <end position="271"/>
    </location>
</feature>
<dbReference type="AlphaFoldDB" id="A0ABD1IZ27"/>
<name>A0ABD1IZ27_9TELE</name>
<reference evidence="3 4" key="1">
    <citation type="submission" date="2024-09" db="EMBL/GenBank/DDBJ databases">
        <title>A chromosome-level genome assembly of Gray's grenadier anchovy, Coilia grayii.</title>
        <authorList>
            <person name="Fu Z."/>
        </authorList>
    </citation>
    <scope>NUCLEOTIDE SEQUENCE [LARGE SCALE GENOMIC DNA]</scope>
    <source>
        <strain evidence="3">G4</strain>
        <tissue evidence="3">Muscle</tissue>
    </source>
</reference>
<proteinExistence type="predicted"/>
<feature type="compositionally biased region" description="Polar residues" evidence="1">
    <location>
        <begin position="222"/>
        <end position="234"/>
    </location>
</feature>
<dbReference type="PANTHER" id="PTHR23354">
    <property type="entry name" value="NUCLEOLAR PROTEIN 7/ESTROGEN RECEPTOR COACTIVATOR-RELATED"/>
    <property type="match status" value="1"/>
</dbReference>
<feature type="compositionally biased region" description="Pro residues" evidence="1">
    <location>
        <begin position="27"/>
        <end position="38"/>
    </location>
</feature>
<feature type="compositionally biased region" description="Polar residues" evidence="1">
    <location>
        <begin position="341"/>
        <end position="365"/>
    </location>
</feature>
<evidence type="ECO:0000256" key="1">
    <source>
        <dbReference type="SAM" id="MobiDB-lite"/>
    </source>
</evidence>
<evidence type="ECO:0000256" key="2">
    <source>
        <dbReference type="SAM" id="Phobius"/>
    </source>
</evidence>
<protein>
    <recommendedName>
        <fullName evidence="5">GRAM domain-containing protein</fullName>
    </recommendedName>
</protein>
<evidence type="ECO:0000313" key="4">
    <source>
        <dbReference type="Proteomes" id="UP001591681"/>
    </source>
</evidence>
<dbReference type="Proteomes" id="UP001591681">
    <property type="component" value="Unassembled WGS sequence"/>
</dbReference>
<evidence type="ECO:0008006" key="5">
    <source>
        <dbReference type="Google" id="ProtNLM"/>
    </source>
</evidence>
<feature type="transmembrane region" description="Helical" evidence="2">
    <location>
        <begin position="525"/>
        <end position="558"/>
    </location>
</feature>